<protein>
    <recommendedName>
        <fullName evidence="2">RING-type E3 ubiquitin transferase</fullName>
        <ecNumber evidence="2">2.3.2.27</ecNumber>
    </recommendedName>
</protein>
<dbReference type="GO" id="GO:0008270">
    <property type="term" value="F:zinc ion binding"/>
    <property type="evidence" value="ECO:0007669"/>
    <property type="project" value="UniProtKB-KW"/>
</dbReference>
<dbReference type="SUPFAM" id="SSF57850">
    <property type="entry name" value="RING/U-box"/>
    <property type="match status" value="1"/>
</dbReference>
<dbReference type="PROSITE" id="PS50089">
    <property type="entry name" value="ZF_RING_2"/>
    <property type="match status" value="1"/>
</dbReference>
<name>A0A8B9Z9C6_9AVES</name>
<sequence length="230" mass="25474">MKSSWKLVTSSVSQGSILGAIFFNIFIKELDDEAERSLSKFADNMKLGGVADMLEVRLTARGSLTGWRHRLKGTSSCSTRGTARFCFRGGTSTTVCWGLTDWKAAIQKRTWGVPGILRQFEHLSWQDMTSSAEEALEQSRSPVRATTSQLQRAGWQEAAADHPCIICLGEINSTAYVDGCFHAFCFDCIRQWAAGRPACPLCRSNSELCGSETLPYLLLFSLEVPHSPFF</sequence>
<comment type="catalytic activity">
    <reaction evidence="1">
        <text>S-ubiquitinyl-[E2 ubiquitin-conjugating enzyme]-L-cysteine + [acceptor protein]-L-lysine = [E2 ubiquitin-conjugating enzyme]-L-cysteine + N(6)-ubiquitinyl-[acceptor protein]-L-lysine.</text>
        <dbReference type="EC" id="2.3.2.27"/>
    </reaction>
</comment>
<evidence type="ECO:0000256" key="2">
    <source>
        <dbReference type="ARBA" id="ARBA00012483"/>
    </source>
</evidence>
<reference evidence="9" key="1">
    <citation type="submission" date="2025-08" db="UniProtKB">
        <authorList>
            <consortium name="Ensembl"/>
        </authorList>
    </citation>
    <scope>IDENTIFICATION</scope>
</reference>
<dbReference type="GO" id="GO:0061630">
    <property type="term" value="F:ubiquitin protein ligase activity"/>
    <property type="evidence" value="ECO:0007669"/>
    <property type="project" value="UniProtKB-EC"/>
</dbReference>
<dbReference type="PANTHER" id="PTHR46077:SF5">
    <property type="entry name" value="RING-TYPE DOMAIN-CONTAINING PROTEIN"/>
    <property type="match status" value="1"/>
</dbReference>
<reference evidence="9" key="2">
    <citation type="submission" date="2025-09" db="UniProtKB">
        <authorList>
            <consortium name="Ensembl"/>
        </authorList>
    </citation>
    <scope>IDENTIFICATION</scope>
</reference>
<evidence type="ECO:0000256" key="5">
    <source>
        <dbReference type="ARBA" id="ARBA00022771"/>
    </source>
</evidence>
<evidence type="ECO:0000256" key="7">
    <source>
        <dbReference type="PROSITE-ProRule" id="PRU00175"/>
    </source>
</evidence>
<evidence type="ECO:0000259" key="8">
    <source>
        <dbReference type="PROSITE" id="PS50089"/>
    </source>
</evidence>
<dbReference type="InterPro" id="IPR001841">
    <property type="entry name" value="Znf_RING"/>
</dbReference>
<dbReference type="InterPro" id="IPR017907">
    <property type="entry name" value="Znf_RING_CS"/>
</dbReference>
<accession>A0A8B9Z9C6</accession>
<dbReference type="PROSITE" id="PS00518">
    <property type="entry name" value="ZF_RING_1"/>
    <property type="match status" value="1"/>
</dbReference>
<keyword evidence="10" id="KW-1185">Reference proteome</keyword>
<organism evidence="9 10">
    <name type="scientific">Buteo japonicus</name>
    <dbReference type="NCBI Taxonomy" id="224669"/>
    <lineage>
        <taxon>Eukaryota</taxon>
        <taxon>Metazoa</taxon>
        <taxon>Chordata</taxon>
        <taxon>Craniata</taxon>
        <taxon>Vertebrata</taxon>
        <taxon>Euteleostomi</taxon>
        <taxon>Archelosauria</taxon>
        <taxon>Archosauria</taxon>
        <taxon>Dinosauria</taxon>
        <taxon>Saurischia</taxon>
        <taxon>Theropoda</taxon>
        <taxon>Coelurosauria</taxon>
        <taxon>Aves</taxon>
        <taxon>Neognathae</taxon>
        <taxon>Neoaves</taxon>
        <taxon>Telluraves</taxon>
        <taxon>Accipitrimorphae</taxon>
        <taxon>Accipitriformes</taxon>
        <taxon>Accipitridae</taxon>
        <taxon>Accipitrinae</taxon>
        <taxon>Buteo</taxon>
    </lineage>
</organism>
<evidence type="ECO:0000313" key="9">
    <source>
        <dbReference type="Ensembl" id="ENSBJAP00000000977.1"/>
    </source>
</evidence>
<keyword evidence="3" id="KW-0808">Transferase</keyword>
<dbReference type="GO" id="GO:0006513">
    <property type="term" value="P:protein monoubiquitination"/>
    <property type="evidence" value="ECO:0007669"/>
    <property type="project" value="TreeGrafter"/>
</dbReference>
<dbReference type="EC" id="2.3.2.27" evidence="2"/>
<keyword evidence="5 7" id="KW-0863">Zinc-finger</keyword>
<evidence type="ECO:0000313" key="10">
    <source>
        <dbReference type="Proteomes" id="UP000694555"/>
    </source>
</evidence>
<dbReference type="Gene3D" id="3.30.40.10">
    <property type="entry name" value="Zinc/RING finger domain, C3HC4 (zinc finger)"/>
    <property type="match status" value="1"/>
</dbReference>
<dbReference type="Pfam" id="PF13639">
    <property type="entry name" value="zf-RING_2"/>
    <property type="match status" value="1"/>
</dbReference>
<keyword evidence="6" id="KW-0862">Zinc</keyword>
<dbReference type="PANTHER" id="PTHR46077">
    <property type="entry name" value="E3 UBIQUITIN-PROTEIN LIGASE TOPORS"/>
    <property type="match status" value="1"/>
</dbReference>
<dbReference type="Ensembl" id="ENSBJAT00000001004.1">
    <property type="protein sequence ID" value="ENSBJAP00000000977.1"/>
    <property type="gene ID" value="ENSBJAG00000000773.1"/>
</dbReference>
<dbReference type="AlphaFoldDB" id="A0A8B9Z9C6"/>
<evidence type="ECO:0000256" key="6">
    <source>
        <dbReference type="ARBA" id="ARBA00022833"/>
    </source>
</evidence>
<dbReference type="InterPro" id="IPR013083">
    <property type="entry name" value="Znf_RING/FYVE/PHD"/>
</dbReference>
<dbReference type="Proteomes" id="UP000694555">
    <property type="component" value="Unplaced"/>
</dbReference>
<keyword evidence="4" id="KW-0479">Metal-binding</keyword>
<evidence type="ECO:0000256" key="4">
    <source>
        <dbReference type="ARBA" id="ARBA00022723"/>
    </source>
</evidence>
<evidence type="ECO:0000256" key="1">
    <source>
        <dbReference type="ARBA" id="ARBA00000900"/>
    </source>
</evidence>
<evidence type="ECO:0000256" key="3">
    <source>
        <dbReference type="ARBA" id="ARBA00022679"/>
    </source>
</evidence>
<proteinExistence type="predicted"/>
<dbReference type="SMART" id="SM00184">
    <property type="entry name" value="RING"/>
    <property type="match status" value="1"/>
</dbReference>
<feature type="domain" description="RING-type" evidence="8">
    <location>
        <begin position="164"/>
        <end position="203"/>
    </location>
</feature>
<dbReference type="GO" id="GO:0000209">
    <property type="term" value="P:protein polyubiquitination"/>
    <property type="evidence" value="ECO:0007669"/>
    <property type="project" value="TreeGrafter"/>
</dbReference>